<reference evidence="3 4" key="1">
    <citation type="submission" date="2018-08" db="EMBL/GenBank/DDBJ databases">
        <title>Comparative genomics of wild bee and flower associated Lactobacillus reveals potential adaptation to the bee host.</title>
        <authorList>
            <person name="Vuong H.Q."/>
            <person name="Mcfrederick Q.S."/>
        </authorList>
    </citation>
    <scope>NUCLEOTIDE SEQUENCE</scope>
    <source>
        <strain evidence="2 4">HV_13</strain>
        <strain evidence="3">HV_63</strain>
    </source>
</reference>
<feature type="transmembrane region" description="Helical" evidence="1">
    <location>
        <begin position="12"/>
        <end position="33"/>
    </location>
</feature>
<dbReference type="EMBL" id="QUAV01000001">
    <property type="protein sequence ID" value="TPR26230.1"/>
    <property type="molecule type" value="Genomic_DNA"/>
</dbReference>
<evidence type="ECO:0000256" key="1">
    <source>
        <dbReference type="SAM" id="Phobius"/>
    </source>
</evidence>
<feature type="transmembrane region" description="Helical" evidence="1">
    <location>
        <begin position="76"/>
        <end position="95"/>
    </location>
</feature>
<dbReference type="RefSeq" id="WP_105964201.1">
    <property type="nucleotide sequence ID" value="NZ_POSO01000002.1"/>
</dbReference>
<dbReference type="Proteomes" id="UP000784700">
    <property type="component" value="Unassembled WGS sequence"/>
</dbReference>
<dbReference type="Proteomes" id="UP000777560">
    <property type="component" value="Unassembled WGS sequence"/>
</dbReference>
<keyword evidence="1" id="KW-1133">Transmembrane helix</keyword>
<keyword evidence="1" id="KW-0472">Membrane</keyword>
<sequence length="101" mass="11497">MYRINNENLETIIGTLISWSIIVELLIQLGFLYDTSEFIGTTMSIIWLIANMYLIGSYIIHDALNKNVETPFYRKFLAGQGIAMLFFYLVLMAMVGSPGCM</sequence>
<evidence type="ECO:0000313" key="5">
    <source>
        <dbReference type="Proteomes" id="UP000784700"/>
    </source>
</evidence>
<accession>A0A9Q8MU61</accession>
<keyword evidence="1" id="KW-0812">Transmembrane</keyword>
<name>A0A9Q8MU61_9LACO</name>
<feature type="transmembrane region" description="Helical" evidence="1">
    <location>
        <begin position="45"/>
        <end position="64"/>
    </location>
</feature>
<dbReference type="AlphaFoldDB" id="A0A9Q8MU61"/>
<gene>
    <name evidence="2" type="ORF">DY114_00605</name>
    <name evidence="3" type="ORF">DY130_05115</name>
</gene>
<evidence type="ECO:0000313" key="2">
    <source>
        <dbReference type="EMBL" id="TPR26230.1"/>
    </source>
</evidence>
<evidence type="ECO:0000313" key="3">
    <source>
        <dbReference type="EMBL" id="TPR43813.1"/>
    </source>
</evidence>
<protein>
    <submittedName>
        <fullName evidence="3">Uncharacterized protein</fullName>
    </submittedName>
</protein>
<comment type="caution">
    <text evidence="3">The sequence shown here is derived from an EMBL/GenBank/DDBJ whole genome shotgun (WGS) entry which is preliminary data.</text>
</comment>
<proteinExistence type="predicted"/>
<evidence type="ECO:0000313" key="4">
    <source>
        <dbReference type="Proteomes" id="UP000777560"/>
    </source>
</evidence>
<keyword evidence="4" id="KW-1185">Reference proteome</keyword>
<dbReference type="EMBL" id="QUBG01000004">
    <property type="protein sequence ID" value="TPR43813.1"/>
    <property type="molecule type" value="Genomic_DNA"/>
</dbReference>
<organism evidence="3 5">
    <name type="scientific">Apilactobacillus micheneri</name>
    <dbReference type="NCBI Taxonomy" id="1899430"/>
    <lineage>
        <taxon>Bacteria</taxon>
        <taxon>Bacillati</taxon>
        <taxon>Bacillota</taxon>
        <taxon>Bacilli</taxon>
        <taxon>Lactobacillales</taxon>
        <taxon>Lactobacillaceae</taxon>
        <taxon>Apilactobacillus</taxon>
    </lineage>
</organism>